<gene>
    <name evidence="4" type="ORF">METZ01_LOCUS104612</name>
</gene>
<feature type="compositionally biased region" description="Pro residues" evidence="3">
    <location>
        <begin position="28"/>
        <end position="42"/>
    </location>
</feature>
<dbReference type="SMART" id="SM00935">
    <property type="entry name" value="OmpH"/>
    <property type="match status" value="1"/>
</dbReference>
<evidence type="ECO:0000313" key="4">
    <source>
        <dbReference type="EMBL" id="SVA51758.1"/>
    </source>
</evidence>
<evidence type="ECO:0000256" key="1">
    <source>
        <dbReference type="ARBA" id="ARBA00009091"/>
    </source>
</evidence>
<organism evidence="4">
    <name type="scientific">marine metagenome</name>
    <dbReference type="NCBI Taxonomy" id="408172"/>
    <lineage>
        <taxon>unclassified sequences</taxon>
        <taxon>metagenomes</taxon>
        <taxon>ecological metagenomes</taxon>
    </lineage>
</organism>
<name>A0A381WI12_9ZZZZ</name>
<comment type="similarity">
    <text evidence="1">Belongs to the Skp family.</text>
</comment>
<evidence type="ECO:0000256" key="2">
    <source>
        <dbReference type="ARBA" id="ARBA00022729"/>
    </source>
</evidence>
<dbReference type="InterPro" id="IPR005632">
    <property type="entry name" value="Chaperone_Skp"/>
</dbReference>
<dbReference type="InterPro" id="IPR024930">
    <property type="entry name" value="Skp_dom_sf"/>
</dbReference>
<evidence type="ECO:0000256" key="3">
    <source>
        <dbReference type="SAM" id="MobiDB-lite"/>
    </source>
</evidence>
<dbReference type="PANTHER" id="PTHR35089">
    <property type="entry name" value="CHAPERONE PROTEIN SKP"/>
    <property type="match status" value="1"/>
</dbReference>
<keyword evidence="2" id="KW-0732">Signal</keyword>
<protein>
    <recommendedName>
        <fullName evidence="5">OmpH family outer membrane protein</fullName>
    </recommendedName>
</protein>
<dbReference type="EMBL" id="UINC01011777">
    <property type="protein sequence ID" value="SVA51758.1"/>
    <property type="molecule type" value="Genomic_DNA"/>
</dbReference>
<accession>A0A381WI12</accession>
<dbReference type="Gene3D" id="3.30.910.20">
    <property type="entry name" value="Skp domain"/>
    <property type="match status" value="1"/>
</dbReference>
<dbReference type="GO" id="GO:0051082">
    <property type="term" value="F:unfolded protein binding"/>
    <property type="evidence" value="ECO:0007669"/>
    <property type="project" value="InterPro"/>
</dbReference>
<evidence type="ECO:0008006" key="5">
    <source>
        <dbReference type="Google" id="ProtNLM"/>
    </source>
</evidence>
<proteinExistence type="inferred from homology"/>
<dbReference type="SUPFAM" id="SSF111384">
    <property type="entry name" value="OmpH-like"/>
    <property type="match status" value="1"/>
</dbReference>
<dbReference type="GO" id="GO:0005829">
    <property type="term" value="C:cytosol"/>
    <property type="evidence" value="ECO:0007669"/>
    <property type="project" value="TreeGrafter"/>
</dbReference>
<sequence length="196" mass="21134">MRLLTVVATAMVAFVTVVTPGTANAQPPAQPPQPTPAPPARLPFPAGATHAYVDLQAVASQSRDGQAANQRVQTLTEEKRTEIDTRNASLQASQQQLQQNSNVASPESQLLLQREIERMTIDIQRMTQDAEADIAQLQQTLQIEFNERLFPALEQVGASKGLQFIFNVGEGGLVWANPALDVTADVIEALDAGQVP</sequence>
<dbReference type="AlphaFoldDB" id="A0A381WI12"/>
<dbReference type="GO" id="GO:0050821">
    <property type="term" value="P:protein stabilization"/>
    <property type="evidence" value="ECO:0007669"/>
    <property type="project" value="TreeGrafter"/>
</dbReference>
<dbReference type="Pfam" id="PF03938">
    <property type="entry name" value="OmpH"/>
    <property type="match status" value="1"/>
</dbReference>
<reference evidence="4" key="1">
    <citation type="submission" date="2018-05" db="EMBL/GenBank/DDBJ databases">
        <authorList>
            <person name="Lanie J.A."/>
            <person name="Ng W.-L."/>
            <person name="Kazmierczak K.M."/>
            <person name="Andrzejewski T.M."/>
            <person name="Davidsen T.M."/>
            <person name="Wayne K.J."/>
            <person name="Tettelin H."/>
            <person name="Glass J.I."/>
            <person name="Rusch D."/>
            <person name="Podicherti R."/>
            <person name="Tsui H.-C.T."/>
            <person name="Winkler M.E."/>
        </authorList>
    </citation>
    <scope>NUCLEOTIDE SEQUENCE</scope>
</reference>
<dbReference type="PANTHER" id="PTHR35089:SF1">
    <property type="entry name" value="CHAPERONE PROTEIN SKP"/>
    <property type="match status" value="1"/>
</dbReference>
<feature type="region of interest" description="Disordered" evidence="3">
    <location>
        <begin position="23"/>
        <end position="45"/>
    </location>
</feature>